<dbReference type="EMBL" id="ADMB01000089">
    <property type="protein sequence ID" value="EHR34196.1"/>
    <property type="molecule type" value="Genomic_DNA"/>
</dbReference>
<comment type="similarity">
    <text evidence="3">Belongs to the glycosyltransferase 8 family.</text>
</comment>
<dbReference type="GeneID" id="62779582"/>
<comment type="pathway">
    <text evidence="2">Bacterial outer membrane biogenesis; LPS core biosynthesis.</text>
</comment>
<evidence type="ECO:0000256" key="1">
    <source>
        <dbReference type="ARBA" id="ARBA00001946"/>
    </source>
</evidence>
<keyword evidence="4" id="KW-0328">Glycosyltransferase</keyword>
<keyword evidence="5" id="KW-0808">Transferase</keyword>
<keyword evidence="8" id="KW-0448">Lipopolysaccharide biosynthesis</keyword>
<evidence type="ECO:0000256" key="8">
    <source>
        <dbReference type="ARBA" id="ARBA00022985"/>
    </source>
</evidence>
<dbReference type="InterPro" id="IPR013645">
    <property type="entry name" value="Glyco_transf_8N"/>
</dbReference>
<evidence type="ECO:0000256" key="7">
    <source>
        <dbReference type="ARBA" id="ARBA00022842"/>
    </source>
</evidence>
<evidence type="ECO:0000259" key="9">
    <source>
        <dbReference type="Pfam" id="PF08437"/>
    </source>
</evidence>
<evidence type="ECO:0000313" key="10">
    <source>
        <dbReference type="EMBL" id="EHR34196.1"/>
    </source>
</evidence>
<reference evidence="10 11" key="1">
    <citation type="submission" date="2012-01" db="EMBL/GenBank/DDBJ databases">
        <title>The Genome Sequence of Megamonas funiformis YIT 11815.</title>
        <authorList>
            <consortium name="The Broad Institute Genome Sequencing Platform"/>
            <person name="Earl A."/>
            <person name="Ward D."/>
            <person name="Feldgarden M."/>
            <person name="Gevers D."/>
            <person name="Morotomi M."/>
            <person name="Young S.K."/>
            <person name="Zeng Q."/>
            <person name="Gargeya S."/>
            <person name="Fitzgerald M."/>
            <person name="Haas B."/>
            <person name="Abouelleil A."/>
            <person name="Alvarado L."/>
            <person name="Arachchi H.M."/>
            <person name="Berlin A."/>
            <person name="Chapman S.B."/>
            <person name="Gearin G."/>
            <person name="Goldberg J."/>
            <person name="Griggs A."/>
            <person name="Gujja S."/>
            <person name="Hansen M."/>
            <person name="Heiman D."/>
            <person name="Howarth C."/>
            <person name="Larimer J."/>
            <person name="Lui A."/>
            <person name="MacDonald P.J.P."/>
            <person name="McCowen C."/>
            <person name="Montmayeur A."/>
            <person name="Murphy C."/>
            <person name="Neiman D."/>
            <person name="Pearson M."/>
            <person name="Priest M."/>
            <person name="Roberts A."/>
            <person name="Saif S."/>
            <person name="Shea T."/>
            <person name="Sisk P."/>
            <person name="Stolte C."/>
            <person name="Sykes S."/>
            <person name="Wortman J."/>
            <person name="Nusbaum C."/>
            <person name="Birren B."/>
        </authorList>
    </citation>
    <scope>NUCLEOTIDE SEQUENCE [LARGE SCALE GENOMIC DNA]</scope>
    <source>
        <strain evidence="10 11">YIT 11815</strain>
    </source>
</reference>
<evidence type="ECO:0000256" key="4">
    <source>
        <dbReference type="ARBA" id="ARBA00022676"/>
    </source>
</evidence>
<gene>
    <name evidence="10" type="ORF">HMPREF9454_02061</name>
</gene>
<dbReference type="RefSeq" id="WP_008539628.1">
    <property type="nucleotide sequence ID" value="NZ_JH601092.1"/>
</dbReference>
<comment type="cofactor">
    <cofactor evidence="1">
        <name>Mg(2+)</name>
        <dbReference type="ChEBI" id="CHEBI:18420"/>
    </cofactor>
</comment>
<dbReference type="InterPro" id="IPR029044">
    <property type="entry name" value="Nucleotide-diphossugar_trans"/>
</dbReference>
<comment type="caution">
    <text evidence="10">The sequence shown here is derived from an EMBL/GenBank/DDBJ whole genome shotgun (WGS) entry which is preliminary data.</text>
</comment>
<dbReference type="PANTHER" id="PTHR13778:SF47">
    <property type="entry name" value="LIPOPOLYSACCHARIDE 1,3-GALACTOSYLTRANSFERASE"/>
    <property type="match status" value="1"/>
</dbReference>
<evidence type="ECO:0000256" key="3">
    <source>
        <dbReference type="ARBA" id="ARBA00006351"/>
    </source>
</evidence>
<evidence type="ECO:0000256" key="6">
    <source>
        <dbReference type="ARBA" id="ARBA00022723"/>
    </source>
</evidence>
<organism evidence="10 11">
    <name type="scientific">Megamonas funiformis YIT 11815</name>
    <dbReference type="NCBI Taxonomy" id="742816"/>
    <lineage>
        <taxon>Bacteria</taxon>
        <taxon>Bacillati</taxon>
        <taxon>Bacillota</taxon>
        <taxon>Negativicutes</taxon>
        <taxon>Selenomonadales</taxon>
        <taxon>Selenomonadaceae</taxon>
        <taxon>Megamonas</taxon>
    </lineage>
</organism>
<dbReference type="CDD" id="cd04194">
    <property type="entry name" value="GT8_A4GalT_like"/>
    <property type="match status" value="1"/>
</dbReference>
<evidence type="ECO:0000256" key="2">
    <source>
        <dbReference type="ARBA" id="ARBA00004713"/>
    </source>
</evidence>
<evidence type="ECO:0000313" key="11">
    <source>
        <dbReference type="Proteomes" id="UP000005963"/>
    </source>
</evidence>
<dbReference type="InterPro" id="IPR050748">
    <property type="entry name" value="Glycosyltrans_8_dom-fam"/>
</dbReference>
<dbReference type="SUPFAM" id="SSF53448">
    <property type="entry name" value="Nucleotide-diphospho-sugar transferases"/>
    <property type="match status" value="1"/>
</dbReference>
<sequence length="322" mass="38172">MNDFVKEKIIYNMNNMNYNSYINIGFGIDKNFIRPMGVSMTSIVKNNPNENIIFHIFIDTIDFISLNLLEKFAKQYNIAMIIYIINPNIFNKLPSTTHFAKATYNRLLMPKILNNIVDRLIYIDADIQCFGSLSNLMKLDLKNNIVAVVGDLKYVREKQIKLLSLKSNQYFNAGFMYIDVKKWNEENISDKVIKVSFDNVGNLPWLDQDALNIILDNKCLYLDKKYDFLLNMKHKKRKVPENVIFVHYVGRYKPWTKWCLHPFKKHFLSVSKESLWRNIPLIEPVNYKSMKMMGRSSFLYGKYINAFYWYLKYAVYKIKSKL</sequence>
<keyword evidence="7" id="KW-0460">Magnesium</keyword>
<keyword evidence="11" id="KW-1185">Reference proteome</keyword>
<dbReference type="Pfam" id="PF08437">
    <property type="entry name" value="Glyco_transf_8C"/>
    <property type="match status" value="1"/>
</dbReference>
<dbReference type="InterPro" id="IPR002495">
    <property type="entry name" value="Glyco_trans_8"/>
</dbReference>
<dbReference type="Pfam" id="PF01501">
    <property type="entry name" value="Glyco_transf_8"/>
    <property type="match status" value="1"/>
</dbReference>
<name>A0ABN0EGV0_9FIRM</name>
<dbReference type="PANTHER" id="PTHR13778">
    <property type="entry name" value="GLYCOSYLTRANSFERASE 8 DOMAIN-CONTAINING PROTEIN"/>
    <property type="match status" value="1"/>
</dbReference>
<evidence type="ECO:0000256" key="5">
    <source>
        <dbReference type="ARBA" id="ARBA00022679"/>
    </source>
</evidence>
<accession>A0ABN0EGV0</accession>
<proteinExistence type="inferred from homology"/>
<dbReference type="Gene3D" id="3.90.550.10">
    <property type="entry name" value="Spore Coat Polysaccharide Biosynthesis Protein SpsA, Chain A"/>
    <property type="match status" value="1"/>
</dbReference>
<feature type="domain" description="Glycosyl transferase family 8 C-terminal" evidence="9">
    <location>
        <begin position="262"/>
        <end position="317"/>
    </location>
</feature>
<protein>
    <recommendedName>
        <fullName evidence="9">Glycosyl transferase family 8 C-terminal domain-containing protein</fullName>
    </recommendedName>
</protein>
<keyword evidence="6" id="KW-0479">Metal-binding</keyword>
<dbReference type="Proteomes" id="UP000005963">
    <property type="component" value="Unassembled WGS sequence"/>
</dbReference>